<comment type="caution">
    <text evidence="1">The sequence shown here is derived from an EMBL/GenBank/DDBJ whole genome shotgun (WGS) entry which is preliminary data.</text>
</comment>
<protein>
    <submittedName>
        <fullName evidence="1">Uncharacterized protein</fullName>
    </submittedName>
</protein>
<evidence type="ECO:0000313" key="1">
    <source>
        <dbReference type="EMBL" id="KAJ9068562.1"/>
    </source>
</evidence>
<dbReference type="Proteomes" id="UP001165960">
    <property type="component" value="Unassembled WGS sequence"/>
</dbReference>
<dbReference type="EMBL" id="QTSX02003717">
    <property type="protein sequence ID" value="KAJ9068562.1"/>
    <property type="molecule type" value="Genomic_DNA"/>
</dbReference>
<evidence type="ECO:0000313" key="2">
    <source>
        <dbReference type="Proteomes" id="UP001165960"/>
    </source>
</evidence>
<organism evidence="1 2">
    <name type="scientific">Entomophthora muscae</name>
    <dbReference type="NCBI Taxonomy" id="34485"/>
    <lineage>
        <taxon>Eukaryota</taxon>
        <taxon>Fungi</taxon>
        <taxon>Fungi incertae sedis</taxon>
        <taxon>Zoopagomycota</taxon>
        <taxon>Entomophthoromycotina</taxon>
        <taxon>Entomophthoromycetes</taxon>
        <taxon>Entomophthorales</taxon>
        <taxon>Entomophthoraceae</taxon>
        <taxon>Entomophthora</taxon>
    </lineage>
</organism>
<proteinExistence type="predicted"/>
<keyword evidence="2" id="KW-1185">Reference proteome</keyword>
<reference evidence="1" key="1">
    <citation type="submission" date="2022-04" db="EMBL/GenBank/DDBJ databases">
        <title>Genome of the entomopathogenic fungus Entomophthora muscae.</title>
        <authorList>
            <person name="Elya C."/>
            <person name="Lovett B.R."/>
            <person name="Lee E."/>
            <person name="Macias A.M."/>
            <person name="Hajek A.E."/>
            <person name="De Bivort B.L."/>
            <person name="Kasson M.T."/>
            <person name="De Fine Licht H.H."/>
            <person name="Stajich J.E."/>
        </authorList>
    </citation>
    <scope>NUCLEOTIDE SEQUENCE</scope>
    <source>
        <strain evidence="1">Berkeley</strain>
    </source>
</reference>
<gene>
    <name evidence="1" type="ORF">DSO57_1027407</name>
</gene>
<sequence length="150" mass="16187">MSLLVAGAGLVKPIYQLPSFTRALPGFYPAASPPPSPGMASYLCRISRGGHLKLRHHIHKLQSPQVARVSNQHLSWPAKSISPIEHNPALASSFSGYLGEIAGTSWAKAQLVAPTTYWGQLHDIQERLASQAQGLKDGSMKFTNPTVTMC</sequence>
<accession>A0ACC2T1X6</accession>
<name>A0ACC2T1X6_9FUNG</name>